<dbReference type="EMBL" id="SJOI01000001">
    <property type="protein sequence ID" value="TCL03575.1"/>
    <property type="molecule type" value="Genomic_DNA"/>
</dbReference>
<dbReference type="Gene3D" id="3.10.180.10">
    <property type="entry name" value="2,3-Dihydroxybiphenyl 1,2-Dioxygenase, domain 1"/>
    <property type="match status" value="1"/>
</dbReference>
<evidence type="ECO:0000313" key="3">
    <source>
        <dbReference type="Proteomes" id="UP000294555"/>
    </source>
</evidence>
<evidence type="ECO:0000259" key="1">
    <source>
        <dbReference type="Pfam" id="PF13468"/>
    </source>
</evidence>
<evidence type="ECO:0000313" key="2">
    <source>
        <dbReference type="EMBL" id="TCL03575.1"/>
    </source>
</evidence>
<sequence>MSVLTPVVDHVVINVADDLDNAAQVYQVLGFQLTPRGYHSLGTSNHLAIFGENYLELLGHKGGYTGRQGNGWPAQPGLSGLVWKTGGADADEIYRHLQRVGLAGAEPEYFYRPVTLPDDSQGEARFRTVRLAPERINNGRSFFCQHLTPELVWQAPWRAHPNGVTDIIGVAIAAQDPFLIADVYSRLFDGNAPLHSDGAGGYWLCAGKTTLSFVTPLRARDIYGPAARGDNGAERMVALELAVSSLAHTEKYFRRARLAYRTEGQQRRLFIPAGEAFNVALAFREE</sequence>
<dbReference type="InterPro" id="IPR029068">
    <property type="entry name" value="Glyas_Bleomycin-R_OHBP_Dase"/>
</dbReference>
<organism evidence="2 3">
    <name type="scientific">Sodalis ligni</name>
    <dbReference type="NCBI Taxonomy" id="2697027"/>
    <lineage>
        <taxon>Bacteria</taxon>
        <taxon>Pseudomonadati</taxon>
        <taxon>Pseudomonadota</taxon>
        <taxon>Gammaproteobacteria</taxon>
        <taxon>Enterobacterales</taxon>
        <taxon>Bruguierivoracaceae</taxon>
        <taxon>Sodalis</taxon>
    </lineage>
</organism>
<dbReference type="PANTHER" id="PTHR40265">
    <property type="entry name" value="BLL2707 PROTEIN"/>
    <property type="match status" value="1"/>
</dbReference>
<accession>A0A4R1N8C9</accession>
<keyword evidence="3" id="KW-1185">Reference proteome</keyword>
<protein>
    <submittedName>
        <fullName evidence="2">Glyoxalase-like protein</fullName>
    </submittedName>
</protein>
<name>A0A4R1N8C9_9GAMM</name>
<feature type="domain" description="Glyoxalase-like" evidence="1">
    <location>
        <begin position="8"/>
        <end position="187"/>
    </location>
</feature>
<proteinExistence type="predicted"/>
<reference evidence="2 3" key="1">
    <citation type="submission" date="2019-02" db="EMBL/GenBank/DDBJ databases">
        <title>Investigation of anaerobic lignin degradation for improved lignocellulosic biofuels.</title>
        <authorList>
            <person name="Deangelis K."/>
        </authorList>
    </citation>
    <scope>NUCLEOTIDE SEQUENCE [LARGE SCALE GENOMIC DNA]</scope>
    <source>
        <strain evidence="2 3">159R</strain>
    </source>
</reference>
<dbReference type="Proteomes" id="UP000294555">
    <property type="component" value="Unassembled WGS sequence"/>
</dbReference>
<dbReference type="RefSeq" id="WP_132922430.1">
    <property type="nucleotide sequence ID" value="NZ_SJOI01000001.1"/>
</dbReference>
<dbReference type="SUPFAM" id="SSF54593">
    <property type="entry name" value="Glyoxalase/Bleomycin resistance protein/Dihydroxybiphenyl dioxygenase"/>
    <property type="match status" value="1"/>
</dbReference>
<dbReference type="PANTHER" id="PTHR40265:SF1">
    <property type="entry name" value="GLYOXALASE-LIKE DOMAIN-CONTAINING PROTEIN"/>
    <property type="match status" value="1"/>
</dbReference>
<dbReference type="Pfam" id="PF13468">
    <property type="entry name" value="Glyoxalase_3"/>
    <property type="match status" value="1"/>
</dbReference>
<comment type="caution">
    <text evidence="2">The sequence shown here is derived from an EMBL/GenBank/DDBJ whole genome shotgun (WGS) entry which is preliminary data.</text>
</comment>
<dbReference type="AlphaFoldDB" id="A0A4R1N8C9"/>
<dbReference type="InterPro" id="IPR025870">
    <property type="entry name" value="Glyoxalase-like_dom"/>
</dbReference>
<dbReference type="OrthoDB" id="9812467at2"/>
<gene>
    <name evidence="2" type="ORF">EZJ58_1650</name>
</gene>